<dbReference type="Proteomes" id="UP000325315">
    <property type="component" value="Unassembled WGS sequence"/>
</dbReference>
<proteinExistence type="predicted"/>
<keyword evidence="3" id="KW-1185">Reference proteome</keyword>
<sequence>METPLSSRRVTRSQTLASSNNGIPVSKGKNEGSEKSASKTRTRNGKQQEDEERSALIDITNDSPIVGVAMETTSAVVGKGKTNMMTMMTPGSGEALLRGQVKNLLQKVEEEAEVSKVPLESRPFVHLQSPMALVDPTPANTPQISNLSEDGALGSMLMDPVVEEELNISEMMSGNIVGTGVESQKCMITRSLLLDFAEKTECCSDDRVIITEDSSASKEKALAFQNDDIDSASIWSIQVNASTHDEEEDGGSVDELCKSISKISMTEMYTGKHTRFVDNSDDEIEEEEEEEWGENGEYSSDIMRLKGLPTPKGKHLRFPLEEEVELCKGIRKISMTEMFMGKHTRFVYNSDDEIEEEEEEEWGEDGEYSSDIMRLKGLPTPKGKHLRFPLEEEDEQD</sequence>
<evidence type="ECO:0000313" key="2">
    <source>
        <dbReference type="EMBL" id="KAA3474455.1"/>
    </source>
</evidence>
<evidence type="ECO:0000256" key="1">
    <source>
        <dbReference type="SAM" id="MobiDB-lite"/>
    </source>
</evidence>
<feature type="compositionally biased region" description="Polar residues" evidence="1">
    <location>
        <begin position="1"/>
        <end position="23"/>
    </location>
</feature>
<dbReference type="PANTHER" id="PTHR47512">
    <property type="entry name" value="EXPRESSED PROTEIN"/>
    <property type="match status" value="1"/>
</dbReference>
<name>A0A5B6VZW3_9ROSI</name>
<accession>A0A5B6VZW3</accession>
<dbReference type="PANTHER" id="PTHR47512:SF3">
    <property type="entry name" value="CHALCONE-FLAVONONE ISOMERASE FAMILY PROTEIN"/>
    <property type="match status" value="1"/>
</dbReference>
<organism evidence="2 3">
    <name type="scientific">Gossypium australe</name>
    <dbReference type="NCBI Taxonomy" id="47621"/>
    <lineage>
        <taxon>Eukaryota</taxon>
        <taxon>Viridiplantae</taxon>
        <taxon>Streptophyta</taxon>
        <taxon>Embryophyta</taxon>
        <taxon>Tracheophyta</taxon>
        <taxon>Spermatophyta</taxon>
        <taxon>Magnoliopsida</taxon>
        <taxon>eudicotyledons</taxon>
        <taxon>Gunneridae</taxon>
        <taxon>Pentapetalae</taxon>
        <taxon>rosids</taxon>
        <taxon>malvids</taxon>
        <taxon>Malvales</taxon>
        <taxon>Malvaceae</taxon>
        <taxon>Malvoideae</taxon>
        <taxon>Gossypium</taxon>
    </lineage>
</organism>
<feature type="compositionally biased region" description="Basic and acidic residues" evidence="1">
    <location>
        <begin position="28"/>
        <end position="37"/>
    </location>
</feature>
<feature type="region of interest" description="Disordered" evidence="1">
    <location>
        <begin position="1"/>
        <end position="58"/>
    </location>
</feature>
<dbReference type="OrthoDB" id="162989at2759"/>
<feature type="compositionally biased region" description="Acidic residues" evidence="1">
    <location>
        <begin position="350"/>
        <end position="368"/>
    </location>
</feature>
<gene>
    <name evidence="2" type="ORF">EPI10_024745</name>
</gene>
<evidence type="ECO:0000313" key="3">
    <source>
        <dbReference type="Proteomes" id="UP000325315"/>
    </source>
</evidence>
<dbReference type="EMBL" id="SMMG02000005">
    <property type="protein sequence ID" value="KAA3474455.1"/>
    <property type="molecule type" value="Genomic_DNA"/>
</dbReference>
<reference evidence="2" key="1">
    <citation type="submission" date="2019-08" db="EMBL/GenBank/DDBJ databases">
        <authorList>
            <person name="Liu F."/>
        </authorList>
    </citation>
    <scope>NUCLEOTIDE SEQUENCE [LARGE SCALE GENOMIC DNA]</scope>
    <source>
        <strain evidence="2">PA1801</strain>
        <tissue evidence="2">Leaf</tissue>
    </source>
</reference>
<dbReference type="AlphaFoldDB" id="A0A5B6VZW3"/>
<protein>
    <submittedName>
        <fullName evidence="2">Guanine nucleotide exchange factor SDC25</fullName>
    </submittedName>
</protein>
<comment type="caution">
    <text evidence="2">The sequence shown here is derived from an EMBL/GenBank/DDBJ whole genome shotgun (WGS) entry which is preliminary data.</text>
</comment>
<feature type="region of interest" description="Disordered" evidence="1">
    <location>
        <begin position="350"/>
        <end position="397"/>
    </location>
</feature>